<dbReference type="GO" id="GO:0005737">
    <property type="term" value="C:cytoplasm"/>
    <property type="evidence" value="ECO:0007669"/>
    <property type="project" value="UniProtKB-ARBA"/>
</dbReference>
<evidence type="ECO:0000256" key="1">
    <source>
        <dbReference type="ARBA" id="ARBA00022714"/>
    </source>
</evidence>
<feature type="domain" description="Iron-binding zinc finger CDGSH type" evidence="5">
    <location>
        <begin position="26"/>
        <end position="69"/>
    </location>
</feature>
<evidence type="ECO:0000256" key="2">
    <source>
        <dbReference type="ARBA" id="ARBA00022723"/>
    </source>
</evidence>
<keyword evidence="2" id="KW-0479">Metal-binding</keyword>
<accession>A0A6J7EQT6</accession>
<evidence type="ECO:0000313" key="6">
    <source>
        <dbReference type="EMBL" id="CAB4885867.1"/>
    </source>
</evidence>
<evidence type="ECO:0000256" key="3">
    <source>
        <dbReference type="ARBA" id="ARBA00023004"/>
    </source>
</evidence>
<organism evidence="6">
    <name type="scientific">freshwater metagenome</name>
    <dbReference type="NCBI Taxonomy" id="449393"/>
    <lineage>
        <taxon>unclassified sequences</taxon>
        <taxon>metagenomes</taxon>
        <taxon>ecological metagenomes</taxon>
    </lineage>
</organism>
<dbReference type="SMART" id="SM00704">
    <property type="entry name" value="ZnF_CDGSH"/>
    <property type="match status" value="1"/>
</dbReference>
<protein>
    <submittedName>
        <fullName evidence="6">Unannotated protein</fullName>
    </submittedName>
</protein>
<proteinExistence type="predicted"/>
<dbReference type="AlphaFoldDB" id="A0A6J7EQT6"/>
<reference evidence="6" key="1">
    <citation type="submission" date="2020-05" db="EMBL/GenBank/DDBJ databases">
        <authorList>
            <person name="Chiriac C."/>
            <person name="Salcher M."/>
            <person name="Ghai R."/>
            <person name="Kavagutti S V."/>
        </authorList>
    </citation>
    <scope>NUCLEOTIDE SEQUENCE</scope>
</reference>
<dbReference type="Gene3D" id="3.40.5.90">
    <property type="entry name" value="CDGSH iron-sulfur domain, mitoNEET-type"/>
    <property type="match status" value="1"/>
</dbReference>
<dbReference type="GO" id="GO:0046872">
    <property type="term" value="F:metal ion binding"/>
    <property type="evidence" value="ECO:0007669"/>
    <property type="project" value="UniProtKB-KW"/>
</dbReference>
<gene>
    <name evidence="6" type="ORF">UFOPK3402_01821</name>
</gene>
<evidence type="ECO:0000256" key="4">
    <source>
        <dbReference type="ARBA" id="ARBA00023014"/>
    </source>
</evidence>
<sequence length="75" mass="7951">MRHNAHMSEIENVTITVGADGPLEVSGPVEIIAADGTVLRESTKAYLCRCGHSAKKPFCDGAHKREGFVDAGLGQ</sequence>
<dbReference type="EMBL" id="CAFBLS010000287">
    <property type="protein sequence ID" value="CAB4885867.1"/>
    <property type="molecule type" value="Genomic_DNA"/>
</dbReference>
<dbReference type="InterPro" id="IPR042216">
    <property type="entry name" value="MitoNEET_CISD"/>
</dbReference>
<keyword evidence="3" id="KW-0408">Iron</keyword>
<dbReference type="InterPro" id="IPR018967">
    <property type="entry name" value="FeS-contain_CDGSH-typ"/>
</dbReference>
<dbReference type="GO" id="GO:0051537">
    <property type="term" value="F:2 iron, 2 sulfur cluster binding"/>
    <property type="evidence" value="ECO:0007669"/>
    <property type="project" value="UniProtKB-KW"/>
</dbReference>
<name>A0A6J7EQT6_9ZZZZ</name>
<keyword evidence="1" id="KW-0001">2Fe-2S</keyword>
<evidence type="ECO:0000259" key="5">
    <source>
        <dbReference type="SMART" id="SM00704"/>
    </source>
</evidence>
<dbReference type="Pfam" id="PF09360">
    <property type="entry name" value="zf-CDGSH"/>
    <property type="match status" value="1"/>
</dbReference>
<keyword evidence="4" id="KW-0411">Iron-sulfur</keyword>